<dbReference type="PANTHER" id="PTHR42942:SF1">
    <property type="entry name" value="ALKYLTRANSFERASE-LIKE PROTEIN 1"/>
    <property type="match status" value="1"/>
</dbReference>
<dbReference type="InterPro" id="IPR052520">
    <property type="entry name" value="ATL_DNA_repair"/>
</dbReference>
<evidence type="ECO:0000313" key="4">
    <source>
        <dbReference type="Proteomes" id="UP000297951"/>
    </source>
</evidence>
<organism evidence="3 4">
    <name type="scientific">Rothia nasimurium</name>
    <dbReference type="NCBI Taxonomy" id="85336"/>
    <lineage>
        <taxon>Bacteria</taxon>
        <taxon>Bacillati</taxon>
        <taxon>Actinomycetota</taxon>
        <taxon>Actinomycetes</taxon>
        <taxon>Micrococcales</taxon>
        <taxon>Micrococcaceae</taxon>
        <taxon>Rothia</taxon>
    </lineage>
</organism>
<gene>
    <name evidence="3" type="ORF">E4U03_00460</name>
</gene>
<dbReference type="GO" id="GO:0006281">
    <property type="term" value="P:DNA repair"/>
    <property type="evidence" value="ECO:0007669"/>
    <property type="project" value="InterPro"/>
</dbReference>
<comment type="caution">
    <text evidence="3">The sequence shown here is derived from an EMBL/GenBank/DDBJ whole genome shotgun (WGS) entry which is preliminary data.</text>
</comment>
<dbReference type="PANTHER" id="PTHR42942">
    <property type="entry name" value="6-O-METHYLGUANINE DNA METHYLTRANSFERASE"/>
    <property type="match status" value="1"/>
</dbReference>
<dbReference type="AlphaFoldDB" id="A0A4Y9F7S9"/>
<dbReference type="EMBL" id="SPQC01000001">
    <property type="protein sequence ID" value="TFU24419.1"/>
    <property type="molecule type" value="Genomic_DNA"/>
</dbReference>
<dbReference type="Gene3D" id="1.10.10.10">
    <property type="entry name" value="Winged helix-like DNA-binding domain superfamily/Winged helix DNA-binding domain"/>
    <property type="match status" value="1"/>
</dbReference>
<protein>
    <submittedName>
        <fullName evidence="3">Cysteine methyltransferase</fullName>
    </submittedName>
</protein>
<dbReference type="InterPro" id="IPR036217">
    <property type="entry name" value="MethylDNA_cys_MeTrfase_DNAb"/>
</dbReference>
<reference evidence="3 4" key="1">
    <citation type="submission" date="2019-03" db="EMBL/GenBank/DDBJ databases">
        <title>Diversity of the mouse oral microbiome.</title>
        <authorList>
            <person name="Joseph S."/>
            <person name="Aduse-Opoku J."/>
            <person name="Curtis M."/>
            <person name="Wade W."/>
            <person name="Hashim A."/>
        </authorList>
    </citation>
    <scope>NUCLEOTIDE SEQUENCE [LARGE SCALE GENOMIC DNA]</scope>
    <source>
        <strain evidence="4">irhom_31</strain>
    </source>
</reference>
<accession>A0A4Y9F7S9</accession>
<name>A0A4Y9F7S9_9MICC</name>
<dbReference type="Proteomes" id="UP000297951">
    <property type="component" value="Unassembled WGS sequence"/>
</dbReference>
<keyword evidence="1" id="KW-0227">DNA damage</keyword>
<evidence type="ECO:0000259" key="2">
    <source>
        <dbReference type="Pfam" id="PF01035"/>
    </source>
</evidence>
<dbReference type="Pfam" id="PF01035">
    <property type="entry name" value="DNA_binding_1"/>
    <property type="match status" value="1"/>
</dbReference>
<dbReference type="GO" id="GO:0032259">
    <property type="term" value="P:methylation"/>
    <property type="evidence" value="ECO:0007669"/>
    <property type="project" value="UniProtKB-KW"/>
</dbReference>
<dbReference type="InterPro" id="IPR036388">
    <property type="entry name" value="WH-like_DNA-bd_sf"/>
</dbReference>
<dbReference type="InterPro" id="IPR014048">
    <property type="entry name" value="MethylDNA_cys_MeTrfase_DNA-bd"/>
</dbReference>
<keyword evidence="3" id="KW-0489">Methyltransferase</keyword>
<dbReference type="GO" id="GO:0008168">
    <property type="term" value="F:methyltransferase activity"/>
    <property type="evidence" value="ECO:0007669"/>
    <property type="project" value="UniProtKB-KW"/>
</dbReference>
<dbReference type="STRING" id="85336.A7979_07180"/>
<sequence length="113" mass="11989">MDDTRAERILRVAECVPAGQVATYGDVGAVAGESPRLVGRTLALWGSGVPWWRICNARGEIPGHLEQARPRWQDEGTPLRADGRVALGAARIGADALAHLSAPRLAELGEGQV</sequence>
<feature type="domain" description="Methylated-DNA-[protein]-cysteine S-methyltransferase DNA binding" evidence="2">
    <location>
        <begin position="7"/>
        <end position="64"/>
    </location>
</feature>
<dbReference type="OrthoDB" id="9132167at2"/>
<dbReference type="SUPFAM" id="SSF46767">
    <property type="entry name" value="Methylated DNA-protein cysteine methyltransferase, C-terminal domain"/>
    <property type="match status" value="1"/>
</dbReference>
<keyword evidence="3" id="KW-0808">Transferase</keyword>
<evidence type="ECO:0000313" key="3">
    <source>
        <dbReference type="EMBL" id="TFU24419.1"/>
    </source>
</evidence>
<dbReference type="RefSeq" id="WP_135011037.1">
    <property type="nucleotide sequence ID" value="NZ_JADGLK010000001.1"/>
</dbReference>
<evidence type="ECO:0000256" key="1">
    <source>
        <dbReference type="ARBA" id="ARBA00022763"/>
    </source>
</evidence>
<proteinExistence type="predicted"/>